<dbReference type="EMBL" id="CM047580">
    <property type="protein sequence ID" value="KAI9920596.1"/>
    <property type="molecule type" value="Genomic_DNA"/>
</dbReference>
<gene>
    <name evidence="1" type="ORF">PsorP6_001916</name>
</gene>
<name>A0ACC0WRJ5_9STRA</name>
<proteinExistence type="predicted"/>
<sequence>MANHHMFHNVHCSRNGILGADSVHIDSPNHDNTIVVHAGLVSEVKLRDQQPYDMYKMRFVQRKKRRMGILNGLH</sequence>
<evidence type="ECO:0000313" key="2">
    <source>
        <dbReference type="Proteomes" id="UP001163321"/>
    </source>
</evidence>
<reference evidence="1 2" key="1">
    <citation type="journal article" date="2022" name="bioRxiv">
        <title>The genome of the oomycete Peronosclerospora sorghi, a cosmopolitan pathogen of maize and sorghum, is inflated with dispersed pseudogenes.</title>
        <authorList>
            <person name="Fletcher K."/>
            <person name="Martin F."/>
            <person name="Isakeit T."/>
            <person name="Cavanaugh K."/>
            <person name="Magill C."/>
            <person name="Michelmore R."/>
        </authorList>
    </citation>
    <scope>NUCLEOTIDE SEQUENCE [LARGE SCALE GENOMIC DNA]</scope>
    <source>
        <strain evidence="1">P6</strain>
    </source>
</reference>
<comment type="caution">
    <text evidence="1">The sequence shown here is derived from an EMBL/GenBank/DDBJ whole genome shotgun (WGS) entry which is preliminary data.</text>
</comment>
<accession>A0ACC0WRJ5</accession>
<protein>
    <submittedName>
        <fullName evidence="1">Uncharacterized protein</fullName>
    </submittedName>
</protein>
<organism evidence="1 2">
    <name type="scientific">Peronosclerospora sorghi</name>
    <dbReference type="NCBI Taxonomy" id="230839"/>
    <lineage>
        <taxon>Eukaryota</taxon>
        <taxon>Sar</taxon>
        <taxon>Stramenopiles</taxon>
        <taxon>Oomycota</taxon>
        <taxon>Peronosporomycetes</taxon>
        <taxon>Peronosporales</taxon>
        <taxon>Peronosporaceae</taxon>
        <taxon>Peronosclerospora</taxon>
    </lineage>
</organism>
<evidence type="ECO:0000313" key="1">
    <source>
        <dbReference type="EMBL" id="KAI9920596.1"/>
    </source>
</evidence>
<keyword evidence="2" id="KW-1185">Reference proteome</keyword>
<dbReference type="Proteomes" id="UP001163321">
    <property type="component" value="Chromosome 1"/>
</dbReference>